<comment type="caution">
    <text evidence="1">The sequence shown here is derived from an EMBL/GenBank/DDBJ whole genome shotgun (WGS) entry which is preliminary data.</text>
</comment>
<sequence length="128" mass="15400">MRLVEKWDDIRENIETLESYRWSEKLNTQYRELIQKGICFVVTLDDNGNHLFSPSRFIGYIDNLYENHILNFDKYGGDTNTEISKILGKEPYENEQIEKYYKEFCVKNDIEYKLTGAFGKARKYWVFN</sequence>
<dbReference type="EMBL" id="MBTG01000001">
    <property type="protein sequence ID" value="OPH61820.1"/>
    <property type="molecule type" value="Genomic_DNA"/>
</dbReference>
<dbReference type="STRING" id="1469647.BC351_00845"/>
<dbReference type="AlphaFoldDB" id="A0A1V4HSC3"/>
<reference evidence="2" key="1">
    <citation type="submission" date="2016-07" db="EMBL/GenBank/DDBJ databases">
        <authorList>
            <person name="Florea S."/>
            <person name="Webb J.S."/>
            <person name="Jaromczyk J."/>
            <person name="Schardl C.L."/>
        </authorList>
    </citation>
    <scope>NUCLEOTIDE SEQUENCE [LARGE SCALE GENOMIC DNA]</scope>
    <source>
        <strain evidence="2">CY1</strain>
    </source>
</reference>
<dbReference type="OrthoDB" id="5678128at2"/>
<proteinExistence type="predicted"/>
<accession>A0A1V4HSC3</accession>
<name>A0A1V4HSC3_9BACL</name>
<dbReference type="RefSeq" id="WP_079408820.1">
    <property type="nucleotide sequence ID" value="NZ_MBTG01000001.1"/>
</dbReference>
<organism evidence="1 2">
    <name type="scientific">Paenibacillus ferrarius</name>
    <dbReference type="NCBI Taxonomy" id="1469647"/>
    <lineage>
        <taxon>Bacteria</taxon>
        <taxon>Bacillati</taxon>
        <taxon>Bacillota</taxon>
        <taxon>Bacilli</taxon>
        <taxon>Bacillales</taxon>
        <taxon>Paenibacillaceae</taxon>
        <taxon>Paenibacillus</taxon>
    </lineage>
</organism>
<keyword evidence="2" id="KW-1185">Reference proteome</keyword>
<gene>
    <name evidence="1" type="ORF">BC351_00845</name>
</gene>
<evidence type="ECO:0000313" key="1">
    <source>
        <dbReference type="EMBL" id="OPH61820.1"/>
    </source>
</evidence>
<protein>
    <submittedName>
        <fullName evidence="1">Uncharacterized protein</fullName>
    </submittedName>
</protein>
<dbReference type="Proteomes" id="UP000190626">
    <property type="component" value="Unassembled WGS sequence"/>
</dbReference>
<evidence type="ECO:0000313" key="2">
    <source>
        <dbReference type="Proteomes" id="UP000190626"/>
    </source>
</evidence>